<dbReference type="EMBL" id="LK028559">
    <property type="protein sequence ID" value="CDR30297.1"/>
    <property type="molecule type" value="Genomic_DNA"/>
</dbReference>
<evidence type="ECO:0000313" key="1">
    <source>
        <dbReference type="EMBL" id="CDR30297.1"/>
    </source>
</evidence>
<proteinExistence type="predicted"/>
<dbReference type="AlphaFoldDB" id="A0A061AH60"/>
<dbReference type="RefSeq" id="WP_045748863.1">
    <property type="nucleotide sequence ID" value="NZ_FUZK01000002.1"/>
</dbReference>
<dbReference type="KEGG" id="aoc:Aocu_02240"/>
<keyword evidence="2" id="KW-1185">Reference proteome</keyword>
<name>A0A061AH60_9MOLU</name>
<reference evidence="2" key="1">
    <citation type="submission" date="2014-05" db="EMBL/GenBank/DDBJ databases">
        <authorList>
            <person name="Kube M."/>
        </authorList>
    </citation>
    <scope>NUCLEOTIDE SEQUENCE [LARGE SCALE GENOMIC DNA]</scope>
</reference>
<dbReference type="HOGENOM" id="CLU_948711_0_0_14"/>
<dbReference type="SUPFAM" id="SSF101478">
    <property type="entry name" value="ADP-ribosylglycohydrolase"/>
    <property type="match status" value="1"/>
</dbReference>
<accession>A0A061AH60</accession>
<dbReference type="Gene3D" id="1.10.4080.10">
    <property type="entry name" value="ADP-ribosylation/Crystallin J1"/>
    <property type="match status" value="1"/>
</dbReference>
<protein>
    <submittedName>
        <fullName evidence="1">ADP-ribosylation/Crystallin J1 family protein</fullName>
    </submittedName>
</protein>
<sequence length="293" mass="33306">MQRLLKAALIGNISGLGVHWIYDRPFLETLSQHQSLIFRVQDKEIYEKAKKSFYVYPNKPLGSVSTQGMFLYWLSNALTTNPNLTQTDYKNLLFNKIKPGGSYSGYIESYAKKMIIEELSKDLSLELPVLPKTDDHLVGFIPYIAYKAHQLDLTHALKLTQLFSNLNEYQDFFNVFDILLSPSGLNLIESLKKSIHQAPPHYKLALEQALITQDLDLFINEHSGIACQINQSIPLIFYILSHSNSFEDMLHLNAKLGGATADRGLILGMIGSIYYDIPDKFINMLDLSILEKQ</sequence>
<dbReference type="PATRIC" id="fig|35623.3.peg.224"/>
<dbReference type="InParanoid" id="A0A061AH60"/>
<dbReference type="InterPro" id="IPR036705">
    <property type="entry name" value="Ribosyl_crysJ1_sf"/>
</dbReference>
<dbReference type="OrthoDB" id="411175at2"/>
<dbReference type="STRING" id="35623.Aocu_02240"/>
<organism evidence="1 2">
    <name type="scientific">Acholeplasma oculi</name>
    <dbReference type="NCBI Taxonomy" id="35623"/>
    <lineage>
        <taxon>Bacteria</taxon>
        <taxon>Bacillati</taxon>
        <taxon>Mycoplasmatota</taxon>
        <taxon>Mollicutes</taxon>
        <taxon>Acholeplasmatales</taxon>
        <taxon>Acholeplasmataceae</taxon>
        <taxon>Acholeplasma</taxon>
    </lineage>
</organism>
<evidence type="ECO:0000313" key="2">
    <source>
        <dbReference type="Proteomes" id="UP000032434"/>
    </source>
</evidence>
<gene>
    <name evidence="1" type="ORF">Aocu_02240</name>
</gene>
<dbReference type="Proteomes" id="UP000032434">
    <property type="component" value="Chromosome 1"/>
</dbReference>